<dbReference type="EMBL" id="MT409627">
    <property type="protein sequence ID" value="QNT12725.1"/>
    <property type="molecule type" value="Genomic_RNA"/>
</dbReference>
<reference evidence="1" key="1">
    <citation type="journal article" date="2020" name="Arch.">
        <title>Yam asymptomatic virus 1, a novel virus infecting yams (Dioscorea spp.) with significant prevalence in a germplasm collection.</title>
        <authorList>
            <person name="Marais A."/>
            <person name="Umber M."/>
            <person name="Filloux D."/>
            <person name="Gomez R.M."/>
            <person name="Faure C."/>
            <person name="Pavis C."/>
            <person name="Julian C."/>
            <person name="Roumagnac P."/>
            <person name="Acina-Mambole I."/>
            <person name="Bonheur L."/>
            <person name="Theil S."/>
            <person name="Contreras S."/>
            <person name="Candresse T."/>
            <person name="Teycheney P.Y."/>
        </authorList>
    </citation>
    <scope>NUCLEOTIDE SEQUENCE</scope>
    <source>
        <strain evidence="1">VU567Da</strain>
    </source>
</reference>
<gene>
    <name evidence="1" type="primary">ORF6</name>
</gene>
<dbReference type="Proteomes" id="UP000679762">
    <property type="component" value="Segment"/>
</dbReference>
<sequence>MSLVGAYCKISKCPKDEKPISDFKNSEFVVGSKTRGNLPEYVYRKLRSWEYDEVYVTDFYKFMFYVDPVHVSTEDINNLAKNSGVDIKDVNIPESGIMLNYSAEGELTHRALDEKFKRTHDNKTHEQVLEYVALTKTGKEHKYVLIFDDEIYKMDITLPEFNNLLEKIKKLMSIVEEDTGSGCLLVCTM</sequence>
<evidence type="ECO:0000313" key="2">
    <source>
        <dbReference type="Proteomes" id="UP000679762"/>
    </source>
</evidence>
<name>A0A7H1JMH8_9CLOS</name>
<organism evidence="1 2">
    <name type="scientific">Yam asymptomatic virus 1</name>
    <dbReference type="NCBI Taxonomy" id="2771210"/>
    <lineage>
        <taxon>Viruses</taxon>
        <taxon>Riboviria</taxon>
        <taxon>Orthornavirae</taxon>
        <taxon>Kitrinoviricota</taxon>
        <taxon>Alsuviricetes</taxon>
        <taxon>Martellivirales</taxon>
        <taxon>Closteroviridae</taxon>
        <taxon>Ampelovirus</taxon>
        <taxon>Ampelovirus dioscoreae</taxon>
    </lineage>
</organism>
<keyword evidence="2" id="KW-1185">Reference proteome</keyword>
<dbReference type="GeneID" id="80536822"/>
<dbReference type="RefSeq" id="YP_010798586.1">
    <property type="nucleotide sequence ID" value="NC_076495.1"/>
</dbReference>
<protein>
    <submittedName>
        <fullName evidence="1">P21</fullName>
    </submittedName>
</protein>
<dbReference type="KEGG" id="vg:80536822"/>
<accession>A0A7H1JMH8</accession>
<evidence type="ECO:0000313" key="1">
    <source>
        <dbReference type="EMBL" id="QNT12725.1"/>
    </source>
</evidence>
<proteinExistence type="predicted"/>